<dbReference type="InterPro" id="IPR044778">
    <property type="entry name" value="MFS_STP/MST-like_plant"/>
</dbReference>
<evidence type="ECO:0000256" key="10">
    <source>
        <dbReference type="SAM" id="Phobius"/>
    </source>
</evidence>
<dbReference type="InterPro" id="IPR045262">
    <property type="entry name" value="STP/PLT_plant"/>
</dbReference>
<evidence type="ECO:0000256" key="3">
    <source>
        <dbReference type="ARBA" id="ARBA00022448"/>
    </source>
</evidence>
<evidence type="ECO:0000256" key="2">
    <source>
        <dbReference type="ARBA" id="ARBA00010992"/>
    </source>
</evidence>
<evidence type="ECO:0000259" key="11">
    <source>
        <dbReference type="PROSITE" id="PS50850"/>
    </source>
</evidence>
<evidence type="ECO:0000256" key="5">
    <source>
        <dbReference type="ARBA" id="ARBA00022692"/>
    </source>
</evidence>
<dbReference type="InterPro" id="IPR003663">
    <property type="entry name" value="Sugar/inositol_transpt"/>
</dbReference>
<dbReference type="EMBL" id="JAGFBR010000013">
    <property type="protein sequence ID" value="KAH0456006.1"/>
    <property type="molecule type" value="Genomic_DNA"/>
</dbReference>
<evidence type="ECO:0000313" key="13">
    <source>
        <dbReference type="Proteomes" id="UP000775213"/>
    </source>
</evidence>
<keyword evidence="5 10" id="KW-0812">Transmembrane</keyword>
<evidence type="ECO:0000256" key="7">
    <source>
        <dbReference type="ARBA" id="ARBA00022989"/>
    </source>
</evidence>
<comment type="caution">
    <text evidence="12">The sequence shown here is derived from an EMBL/GenBank/DDBJ whole genome shotgun (WGS) entry which is preliminary data.</text>
</comment>
<dbReference type="InterPro" id="IPR005829">
    <property type="entry name" value="Sugar_transporter_CS"/>
</dbReference>
<dbReference type="FunFam" id="1.20.1250.20:FF:000002">
    <property type="entry name" value="Sugar transport protein 13"/>
    <property type="match status" value="1"/>
</dbReference>
<gene>
    <name evidence="12" type="ORF">IEQ34_013913</name>
</gene>
<dbReference type="InterPro" id="IPR005828">
    <property type="entry name" value="MFS_sugar_transport-like"/>
</dbReference>
<dbReference type="InterPro" id="IPR020846">
    <property type="entry name" value="MFS_dom"/>
</dbReference>
<dbReference type="Pfam" id="PF00083">
    <property type="entry name" value="Sugar_tr"/>
    <property type="match status" value="1"/>
</dbReference>
<evidence type="ECO:0000256" key="8">
    <source>
        <dbReference type="ARBA" id="ARBA00023136"/>
    </source>
</evidence>
<dbReference type="PROSITE" id="PS00216">
    <property type="entry name" value="SUGAR_TRANSPORT_1"/>
    <property type="match status" value="1"/>
</dbReference>
<evidence type="ECO:0000256" key="4">
    <source>
        <dbReference type="ARBA" id="ARBA00022597"/>
    </source>
</evidence>
<dbReference type="AlphaFoldDB" id="A0AAV7GIQ6"/>
<comment type="subcellular location">
    <subcellularLocation>
        <location evidence="1">Membrane</location>
        <topology evidence="1">Multi-pass membrane protein</topology>
    </subcellularLocation>
</comment>
<proteinExistence type="inferred from homology"/>
<feature type="transmembrane region" description="Helical" evidence="10">
    <location>
        <begin position="287"/>
        <end position="309"/>
    </location>
</feature>
<evidence type="ECO:0000256" key="1">
    <source>
        <dbReference type="ARBA" id="ARBA00004141"/>
    </source>
</evidence>
<dbReference type="CDD" id="cd17361">
    <property type="entry name" value="MFS_STP"/>
    <property type="match status" value="1"/>
</dbReference>
<accession>A0AAV7GIQ6</accession>
<dbReference type="InterPro" id="IPR036259">
    <property type="entry name" value="MFS_trans_sf"/>
</dbReference>
<feature type="transmembrane region" description="Helical" evidence="10">
    <location>
        <begin position="199"/>
        <end position="221"/>
    </location>
</feature>
<feature type="domain" description="Major facilitator superfamily (MFS) profile" evidence="11">
    <location>
        <begin position="25"/>
        <end position="477"/>
    </location>
</feature>
<feature type="transmembrane region" description="Helical" evidence="10">
    <location>
        <begin position="353"/>
        <end position="374"/>
    </location>
</feature>
<keyword evidence="7 10" id="KW-1133">Transmembrane helix</keyword>
<protein>
    <recommendedName>
        <fullName evidence="11">Major facilitator superfamily (MFS) profile domain-containing protein</fullName>
    </recommendedName>
</protein>
<name>A0AAV7GIQ6_DENCH</name>
<reference evidence="12 13" key="1">
    <citation type="journal article" date="2021" name="Hortic Res">
        <title>Chromosome-scale assembly of the Dendrobium chrysotoxum genome enhances the understanding of orchid evolution.</title>
        <authorList>
            <person name="Zhang Y."/>
            <person name="Zhang G.Q."/>
            <person name="Zhang D."/>
            <person name="Liu X.D."/>
            <person name="Xu X.Y."/>
            <person name="Sun W.H."/>
            <person name="Yu X."/>
            <person name="Zhu X."/>
            <person name="Wang Z.W."/>
            <person name="Zhao X."/>
            <person name="Zhong W.Y."/>
            <person name="Chen H."/>
            <person name="Yin W.L."/>
            <person name="Huang T."/>
            <person name="Niu S.C."/>
            <person name="Liu Z.J."/>
        </authorList>
    </citation>
    <scope>NUCLEOTIDE SEQUENCE [LARGE SCALE GENOMIC DNA]</scope>
    <source>
        <strain evidence="12">Lindl</strain>
    </source>
</reference>
<sequence>MVNTCLENKLLGGNEDKFTPFLLFSCLVASSGGLLFGYDLGISGGVTSTESFLKQFFPGVYTAMKQDANISNYCKFDSQLLTLFTSSLYFAGLFASLFSSQVTNRLGCRFSMRTGGAFFFAGATIGAAAINVQMLILSRLLLGFGVGFTNQSVPLYLSEMAPTRFRGAIFNVFEMCINGGILLANLINYGTQKIEAGWGWRLSLGLAAIPATVLTAGAFFISDTPTGIFRLGGDLHEASRVLQKIRGTTDITKELDDLVAAAARASSAAATQHPLRRIVRRNYRPQLVMALILPIFQQLTGINLVTYYAPTMFRSVGLEESASLLSAFITRLTAVACNLVAMAFVDRFGRRTFFFFGGIQMFVSQLVVGVIMAAKLGDHGVMSREYAKLMLLFLSLYVAGFGWSWGPLPWLVSEMFPLEIRSVGQSIVVMAGFFFNALIAQSLMLMLCHMKWGIFFFFAGWVLLMTVFVFLFLPETTGMPLERMGRVWRDHWYWKKFMEFVEDKEQAEVKATVGTSVQRH</sequence>
<dbReference type="GO" id="GO:0015293">
    <property type="term" value="F:symporter activity"/>
    <property type="evidence" value="ECO:0007669"/>
    <property type="project" value="UniProtKB-KW"/>
</dbReference>
<dbReference type="GO" id="GO:0015145">
    <property type="term" value="F:monosaccharide transmembrane transporter activity"/>
    <property type="evidence" value="ECO:0007669"/>
    <property type="project" value="InterPro"/>
</dbReference>
<keyword evidence="8 10" id="KW-0472">Membrane</keyword>
<feature type="transmembrane region" description="Helical" evidence="10">
    <location>
        <begin position="321"/>
        <end position="341"/>
    </location>
</feature>
<evidence type="ECO:0000256" key="9">
    <source>
        <dbReference type="RuleBase" id="RU003346"/>
    </source>
</evidence>
<feature type="transmembrane region" description="Helical" evidence="10">
    <location>
        <begin position="110"/>
        <end position="130"/>
    </location>
</feature>
<comment type="similarity">
    <text evidence="2 9">Belongs to the major facilitator superfamily. Sugar transporter (TC 2.A.1.1) family.</text>
</comment>
<feature type="transmembrane region" description="Helical" evidence="10">
    <location>
        <begin position="452"/>
        <end position="473"/>
    </location>
</feature>
<dbReference type="PANTHER" id="PTHR23500:SF30">
    <property type="entry name" value="SUGAR TRANSPORT PROTEIN 3"/>
    <property type="match status" value="1"/>
</dbReference>
<evidence type="ECO:0000256" key="6">
    <source>
        <dbReference type="ARBA" id="ARBA00022847"/>
    </source>
</evidence>
<feature type="transmembrane region" description="Helical" evidence="10">
    <location>
        <begin position="169"/>
        <end position="187"/>
    </location>
</feature>
<dbReference type="Gene3D" id="1.20.1250.20">
    <property type="entry name" value="MFS general substrate transporter like domains"/>
    <property type="match status" value="1"/>
</dbReference>
<dbReference type="GO" id="GO:0016020">
    <property type="term" value="C:membrane"/>
    <property type="evidence" value="ECO:0007669"/>
    <property type="project" value="UniProtKB-SubCell"/>
</dbReference>
<dbReference type="PRINTS" id="PR00171">
    <property type="entry name" value="SUGRTRNSPORT"/>
</dbReference>
<feature type="transmembrane region" description="Helical" evidence="10">
    <location>
        <begin position="386"/>
        <end position="406"/>
    </location>
</feature>
<dbReference type="NCBIfam" id="TIGR00879">
    <property type="entry name" value="SP"/>
    <property type="match status" value="1"/>
</dbReference>
<organism evidence="12 13">
    <name type="scientific">Dendrobium chrysotoxum</name>
    <name type="common">Orchid</name>
    <dbReference type="NCBI Taxonomy" id="161865"/>
    <lineage>
        <taxon>Eukaryota</taxon>
        <taxon>Viridiplantae</taxon>
        <taxon>Streptophyta</taxon>
        <taxon>Embryophyta</taxon>
        <taxon>Tracheophyta</taxon>
        <taxon>Spermatophyta</taxon>
        <taxon>Magnoliopsida</taxon>
        <taxon>Liliopsida</taxon>
        <taxon>Asparagales</taxon>
        <taxon>Orchidaceae</taxon>
        <taxon>Epidendroideae</taxon>
        <taxon>Malaxideae</taxon>
        <taxon>Dendrobiinae</taxon>
        <taxon>Dendrobium</taxon>
    </lineage>
</organism>
<dbReference type="Proteomes" id="UP000775213">
    <property type="component" value="Unassembled WGS sequence"/>
</dbReference>
<keyword evidence="6" id="KW-0769">Symport</keyword>
<keyword evidence="3 9" id="KW-0813">Transport</keyword>
<dbReference type="PROSITE" id="PS50850">
    <property type="entry name" value="MFS"/>
    <property type="match status" value="1"/>
</dbReference>
<feature type="transmembrane region" description="Helical" evidence="10">
    <location>
        <begin position="427"/>
        <end position="446"/>
    </location>
</feature>
<feature type="transmembrane region" description="Helical" evidence="10">
    <location>
        <begin position="80"/>
        <end position="98"/>
    </location>
</feature>
<keyword evidence="4" id="KW-0762">Sugar transport</keyword>
<feature type="transmembrane region" description="Helical" evidence="10">
    <location>
        <begin position="21"/>
        <end position="38"/>
    </location>
</feature>
<dbReference type="PANTHER" id="PTHR23500">
    <property type="entry name" value="SOLUTE CARRIER FAMILY 2, FACILITATED GLUCOSE TRANSPORTER"/>
    <property type="match status" value="1"/>
</dbReference>
<dbReference type="SUPFAM" id="SSF103473">
    <property type="entry name" value="MFS general substrate transporter"/>
    <property type="match status" value="1"/>
</dbReference>
<keyword evidence="13" id="KW-1185">Reference proteome</keyword>
<dbReference type="PROSITE" id="PS00217">
    <property type="entry name" value="SUGAR_TRANSPORT_2"/>
    <property type="match status" value="1"/>
</dbReference>
<evidence type="ECO:0000313" key="12">
    <source>
        <dbReference type="EMBL" id="KAH0456006.1"/>
    </source>
</evidence>